<evidence type="ECO:0000313" key="2">
    <source>
        <dbReference type="Proteomes" id="UP000304900"/>
    </source>
</evidence>
<dbReference type="EMBL" id="SZVO01000012">
    <property type="protein sequence ID" value="TKT89501.1"/>
    <property type="molecule type" value="Genomic_DNA"/>
</dbReference>
<protein>
    <submittedName>
        <fullName evidence="1">Uncharacterized protein</fullName>
    </submittedName>
</protein>
<sequence>MERLGILELTEITATDRQAEAIAMVEAANLTNQEMFLTVMRNDFEKILEGFTGVYLRDYQYQIVPNELIPAIKEISLHGFSDVPEDHELFLFVDWFTAEGRAVGREILEMVTNWLEEHL</sequence>
<reference evidence="1 2" key="1">
    <citation type="submission" date="2019-05" db="EMBL/GenBank/DDBJ databases">
        <title>Dyadobacter AR-3-8 sp. nov., isolated from arctic soil.</title>
        <authorList>
            <person name="Chaudhary D.K."/>
        </authorList>
    </citation>
    <scope>NUCLEOTIDE SEQUENCE [LARGE SCALE GENOMIC DNA]</scope>
    <source>
        <strain evidence="1 2">AR-3-8</strain>
    </source>
</reference>
<organism evidence="1 2">
    <name type="scientific">Dyadobacter frigoris</name>
    <dbReference type="NCBI Taxonomy" id="2576211"/>
    <lineage>
        <taxon>Bacteria</taxon>
        <taxon>Pseudomonadati</taxon>
        <taxon>Bacteroidota</taxon>
        <taxon>Cytophagia</taxon>
        <taxon>Cytophagales</taxon>
        <taxon>Spirosomataceae</taxon>
        <taxon>Dyadobacter</taxon>
    </lineage>
</organism>
<proteinExistence type="predicted"/>
<name>A0A4U6D084_9BACT</name>
<dbReference type="RefSeq" id="WP_137342638.1">
    <property type="nucleotide sequence ID" value="NZ_SZVO01000012.1"/>
</dbReference>
<comment type="caution">
    <text evidence="1">The sequence shown here is derived from an EMBL/GenBank/DDBJ whole genome shotgun (WGS) entry which is preliminary data.</text>
</comment>
<gene>
    <name evidence="1" type="ORF">FDK13_24470</name>
</gene>
<keyword evidence="2" id="KW-1185">Reference proteome</keyword>
<dbReference type="AlphaFoldDB" id="A0A4U6D084"/>
<dbReference type="Proteomes" id="UP000304900">
    <property type="component" value="Unassembled WGS sequence"/>
</dbReference>
<accession>A0A4U6D084</accession>
<evidence type="ECO:0000313" key="1">
    <source>
        <dbReference type="EMBL" id="TKT89501.1"/>
    </source>
</evidence>